<dbReference type="GO" id="GO:0030276">
    <property type="term" value="F:clathrin binding"/>
    <property type="evidence" value="ECO:0000318"/>
    <property type="project" value="GO_Central"/>
</dbReference>
<dbReference type="RefSeq" id="XP_010265044.1">
    <property type="nucleotide sequence ID" value="XM_010266742.1"/>
</dbReference>
<organism evidence="6 7">
    <name type="scientific">Nelumbo nucifera</name>
    <name type="common">Sacred lotus</name>
    <dbReference type="NCBI Taxonomy" id="4432"/>
    <lineage>
        <taxon>Eukaryota</taxon>
        <taxon>Viridiplantae</taxon>
        <taxon>Streptophyta</taxon>
        <taxon>Embryophyta</taxon>
        <taxon>Tracheophyta</taxon>
        <taxon>Spermatophyta</taxon>
        <taxon>Magnoliopsida</taxon>
        <taxon>Proteales</taxon>
        <taxon>Nelumbonaceae</taxon>
        <taxon>Nelumbo</taxon>
    </lineage>
</organism>
<accession>A0A1U8AH11</accession>
<evidence type="ECO:0000256" key="3">
    <source>
        <dbReference type="ARBA" id="ARBA00023034"/>
    </source>
</evidence>
<dbReference type="Pfam" id="PF01417">
    <property type="entry name" value="ENTH"/>
    <property type="match status" value="1"/>
</dbReference>
<protein>
    <submittedName>
        <fullName evidence="7">Epsin-3</fullName>
    </submittedName>
</protein>
<dbReference type="GO" id="GO:0005768">
    <property type="term" value="C:endosome"/>
    <property type="evidence" value="ECO:0000318"/>
    <property type="project" value="GO_Central"/>
</dbReference>
<dbReference type="STRING" id="4432.A0A1U8AH11"/>
<dbReference type="GO" id="GO:0005886">
    <property type="term" value="C:plasma membrane"/>
    <property type="evidence" value="ECO:0000318"/>
    <property type="project" value="GO_Central"/>
</dbReference>
<dbReference type="GO" id="GO:0030125">
    <property type="term" value="C:clathrin vesicle coat"/>
    <property type="evidence" value="ECO:0000318"/>
    <property type="project" value="GO_Central"/>
</dbReference>
<sequence length="322" mass="36008">MENLSLDDIKKQASSFIQEKYKILRLALTDVTQPELLAEEATNNDPWGPDARTMTRIAQASYDIDDYWRIVDVLHRRFYAIDQKLWRQSYKSLILLEFLLTHGPEDFVEEFQCATEVIEELGTFKYVDERGFDWGINMQKKSERILELLGGGEALKEARHKALKITKEIKGFGNSVFPPDQSSSTSSSRTSSFGSHSSNSPRWYDLEELSPHEPLSPTKNLGESSSEGSRLPSEKPTTFPGANEDAEGSHLWNSPVEESGNSLLNPEKEAETDGVSGAVCSKFVGPSSPLNSDAKKVTLRSFSDVGKVVKKKIDRQLSIRSA</sequence>
<feature type="compositionally biased region" description="Low complexity" evidence="5">
    <location>
        <begin position="182"/>
        <end position="200"/>
    </location>
</feature>
<dbReference type="SUPFAM" id="SSF48464">
    <property type="entry name" value="ENTH/VHS domain"/>
    <property type="match status" value="1"/>
</dbReference>
<evidence type="ECO:0000256" key="1">
    <source>
        <dbReference type="ARBA" id="ARBA00004132"/>
    </source>
</evidence>
<evidence type="ECO:0000313" key="7">
    <source>
        <dbReference type="RefSeq" id="XP_010265044.1"/>
    </source>
</evidence>
<dbReference type="GO" id="GO:0005794">
    <property type="term" value="C:Golgi apparatus"/>
    <property type="evidence" value="ECO:0007669"/>
    <property type="project" value="UniProtKB-SubCell"/>
</dbReference>
<dbReference type="SMART" id="SM00273">
    <property type="entry name" value="ENTH"/>
    <property type="match status" value="1"/>
</dbReference>
<keyword evidence="3" id="KW-0333">Golgi apparatus</keyword>
<dbReference type="eggNOG" id="KOG2056">
    <property type="taxonomic scope" value="Eukaryota"/>
</dbReference>
<evidence type="ECO:0000256" key="4">
    <source>
        <dbReference type="ARBA" id="ARBA00023329"/>
    </source>
</evidence>
<name>A0A1U8AH11_NELNU</name>
<evidence type="ECO:0000313" key="6">
    <source>
        <dbReference type="Proteomes" id="UP000189703"/>
    </source>
</evidence>
<evidence type="ECO:0000256" key="5">
    <source>
        <dbReference type="SAM" id="MobiDB-lite"/>
    </source>
</evidence>
<dbReference type="GO" id="GO:0006897">
    <property type="term" value="P:endocytosis"/>
    <property type="evidence" value="ECO:0000318"/>
    <property type="project" value="GO_Central"/>
</dbReference>
<keyword evidence="6" id="KW-1185">Reference proteome</keyword>
<feature type="region of interest" description="Disordered" evidence="5">
    <location>
        <begin position="174"/>
        <end position="274"/>
    </location>
</feature>
<keyword evidence="4" id="KW-0968">Cytoplasmic vesicle</keyword>
<evidence type="ECO:0000256" key="2">
    <source>
        <dbReference type="ARBA" id="ARBA00004555"/>
    </source>
</evidence>
<dbReference type="GO" id="GO:0005543">
    <property type="term" value="F:phospholipid binding"/>
    <property type="evidence" value="ECO:0000318"/>
    <property type="project" value="GO_Central"/>
</dbReference>
<dbReference type="Proteomes" id="UP000189703">
    <property type="component" value="Unplaced"/>
</dbReference>
<dbReference type="KEGG" id="nnu:104602886"/>
<dbReference type="CDD" id="cd03571">
    <property type="entry name" value="ENTH"/>
    <property type="match status" value="1"/>
</dbReference>
<dbReference type="OrthoDB" id="4033880at2759"/>
<proteinExistence type="predicted"/>
<dbReference type="PANTHER" id="PTHR12276">
    <property type="entry name" value="EPSIN/ENT-RELATED"/>
    <property type="match status" value="1"/>
</dbReference>
<dbReference type="PANTHER" id="PTHR12276:SF95">
    <property type="entry name" value="ENTH_VHS FAMILY PROTEIN"/>
    <property type="match status" value="1"/>
</dbReference>
<dbReference type="Gene3D" id="1.25.40.90">
    <property type="match status" value="1"/>
</dbReference>
<dbReference type="GeneID" id="104602886"/>
<dbReference type="AlphaFoldDB" id="A0A1U8AH11"/>
<comment type="subcellular location">
    <subcellularLocation>
        <location evidence="1">Cytoplasmic vesicle</location>
        <location evidence="1">Clathrin-coated vesicle</location>
    </subcellularLocation>
    <subcellularLocation>
        <location evidence="2">Golgi apparatus</location>
    </subcellularLocation>
</comment>
<feature type="compositionally biased region" description="Polar residues" evidence="5">
    <location>
        <begin position="217"/>
        <end position="228"/>
    </location>
</feature>
<dbReference type="PROSITE" id="PS50942">
    <property type="entry name" value="ENTH"/>
    <property type="match status" value="1"/>
</dbReference>
<gene>
    <name evidence="7" type="primary">LOC104602886</name>
</gene>
<reference evidence="7" key="1">
    <citation type="submission" date="2025-08" db="UniProtKB">
        <authorList>
            <consortium name="RefSeq"/>
        </authorList>
    </citation>
    <scope>IDENTIFICATION</scope>
</reference>
<dbReference type="OMA" id="TDINDPY"/>
<dbReference type="InterPro" id="IPR008942">
    <property type="entry name" value="ENTH_VHS"/>
</dbReference>
<dbReference type="InterPro" id="IPR013809">
    <property type="entry name" value="ENTH"/>
</dbReference>